<feature type="binding site" description="axial binding residue" evidence="5">
    <location>
        <position position="23"/>
    </location>
    <ligand>
        <name>heme b</name>
        <dbReference type="ChEBI" id="CHEBI:60344"/>
    </ligand>
    <ligandPart>
        <name>Fe</name>
        <dbReference type="ChEBI" id="CHEBI:18248"/>
    </ligandPart>
</feature>
<dbReference type="GO" id="GO:0046872">
    <property type="term" value="F:metal ion binding"/>
    <property type="evidence" value="ECO:0007669"/>
    <property type="project" value="UniProtKB-KW"/>
</dbReference>
<gene>
    <name evidence="6" type="ORF">V5R04_14510</name>
</gene>
<dbReference type="GO" id="GO:0042167">
    <property type="term" value="P:heme catabolic process"/>
    <property type="evidence" value="ECO:0007669"/>
    <property type="project" value="TreeGrafter"/>
</dbReference>
<keyword evidence="1 4" id="KW-0349">Heme</keyword>
<evidence type="ECO:0000256" key="3">
    <source>
        <dbReference type="ARBA" id="ARBA00023004"/>
    </source>
</evidence>
<dbReference type="PANTHER" id="PTHR10720:SF0">
    <property type="entry name" value="HEME OXYGENASE"/>
    <property type="match status" value="1"/>
</dbReference>
<dbReference type="PANTHER" id="PTHR10720">
    <property type="entry name" value="HEME OXYGENASE"/>
    <property type="match status" value="1"/>
</dbReference>
<dbReference type="InterPro" id="IPR016084">
    <property type="entry name" value="Haem_Oase-like_multi-hlx"/>
</dbReference>
<keyword evidence="2 5" id="KW-0479">Metal-binding</keyword>
<sequence>MTAVAAETLPLATMLYQGTRDVHTDAENASFISDLMGGKLNADAYKALAAQQHFIYLALEAATARVAVQPQADTIIFEELTRVPSIEADLEFMYGVNWKAEITPLPATLEYIARLEASASALCLYTAHAYTRYLGDLSGGQVIKVMLKRHYDVADEALSFYEFKDIVKAKPFKDLYRERLNGLNFTEEELEQTVAEAIVAFKLNQQLFVEIGQSL</sequence>
<dbReference type="Gene3D" id="1.20.910.10">
    <property type="entry name" value="Heme oxygenase-like"/>
    <property type="match status" value="1"/>
</dbReference>
<dbReference type="GO" id="GO:0006979">
    <property type="term" value="P:response to oxidative stress"/>
    <property type="evidence" value="ECO:0007669"/>
    <property type="project" value="TreeGrafter"/>
</dbReference>
<evidence type="ECO:0000256" key="2">
    <source>
        <dbReference type="ARBA" id="ARBA00022723"/>
    </source>
</evidence>
<feature type="binding site" evidence="4">
    <location>
        <position position="130"/>
    </location>
    <ligand>
        <name>heme b</name>
        <dbReference type="ChEBI" id="CHEBI:60344"/>
    </ligand>
</feature>
<reference evidence="6" key="1">
    <citation type="submission" date="2024-02" db="EMBL/GenBank/DDBJ databases">
        <title>Tomenella chthoni gen. nov. sp. nov., a member of the family Jonesiaceae isolated from bat guano.</title>
        <authorList>
            <person name="Miller S.L."/>
            <person name="King J."/>
            <person name="Sankaranarayanan K."/>
            <person name="Lawson P.A."/>
        </authorList>
    </citation>
    <scope>NUCLEOTIDE SEQUENCE</scope>
    <source>
        <strain evidence="6">BS-20</strain>
    </source>
</reference>
<dbReference type="GO" id="GO:0004392">
    <property type="term" value="F:heme oxygenase (decyclizing) activity"/>
    <property type="evidence" value="ECO:0007669"/>
    <property type="project" value="InterPro"/>
</dbReference>
<proteinExistence type="predicted"/>
<accession>A0AAU7DVW0</accession>
<dbReference type="SUPFAM" id="SSF48613">
    <property type="entry name" value="Heme oxygenase-like"/>
    <property type="match status" value="1"/>
</dbReference>
<evidence type="ECO:0000313" key="6">
    <source>
        <dbReference type="EMBL" id="XBH21405.1"/>
    </source>
</evidence>
<protein>
    <submittedName>
        <fullName evidence="6">Biliverdin-producing heme oxygenase</fullName>
    </submittedName>
</protein>
<dbReference type="PRINTS" id="PR00088">
    <property type="entry name" value="HAEMOXYGNASE"/>
</dbReference>
<dbReference type="AlphaFoldDB" id="A0AAU7DVW0"/>
<feature type="binding site" evidence="4">
    <location>
        <position position="177"/>
    </location>
    <ligand>
        <name>heme b</name>
        <dbReference type="ChEBI" id="CHEBI:60344"/>
    </ligand>
</feature>
<dbReference type="InterPro" id="IPR016053">
    <property type="entry name" value="Haem_Oase-like"/>
</dbReference>
<keyword evidence="3 5" id="KW-0408">Iron</keyword>
<dbReference type="Pfam" id="PF01126">
    <property type="entry name" value="Heme_oxygenase"/>
    <property type="match status" value="1"/>
</dbReference>
<dbReference type="PIRSF" id="PIRSF000343">
    <property type="entry name" value="Haem_Oase"/>
    <property type="match status" value="1"/>
</dbReference>
<dbReference type="InterPro" id="IPR002051">
    <property type="entry name" value="Haem_Oase"/>
</dbReference>
<evidence type="ECO:0000256" key="4">
    <source>
        <dbReference type="PIRSR" id="PIRSR000343-1"/>
    </source>
</evidence>
<name>A0AAU7DVW0_9MICO</name>
<dbReference type="GO" id="GO:0006788">
    <property type="term" value="P:heme oxidation"/>
    <property type="evidence" value="ECO:0007669"/>
    <property type="project" value="InterPro"/>
</dbReference>
<dbReference type="GO" id="GO:0020037">
    <property type="term" value="F:heme binding"/>
    <property type="evidence" value="ECO:0007669"/>
    <property type="project" value="TreeGrafter"/>
</dbReference>
<evidence type="ECO:0000256" key="5">
    <source>
        <dbReference type="PIRSR" id="PIRSR000343-2"/>
    </source>
</evidence>
<dbReference type="CDD" id="cd19165">
    <property type="entry name" value="HemeO"/>
    <property type="match status" value="1"/>
</dbReference>
<dbReference type="EMBL" id="CP146203">
    <property type="protein sequence ID" value="XBH21405.1"/>
    <property type="molecule type" value="Genomic_DNA"/>
</dbReference>
<evidence type="ECO:0000256" key="1">
    <source>
        <dbReference type="ARBA" id="ARBA00022617"/>
    </source>
</evidence>
<organism evidence="6">
    <name type="scientific">Jonesiaceae bacterium BS-20</name>
    <dbReference type="NCBI Taxonomy" id="3120821"/>
    <lineage>
        <taxon>Bacteria</taxon>
        <taxon>Bacillati</taxon>
        <taxon>Actinomycetota</taxon>
        <taxon>Actinomycetes</taxon>
        <taxon>Micrococcales</taxon>
        <taxon>Jonesiaceae</taxon>
    </lineage>
</organism>